<proteinExistence type="predicted"/>
<evidence type="ECO:0000313" key="3">
    <source>
        <dbReference type="Proteomes" id="UP000729402"/>
    </source>
</evidence>
<dbReference type="Proteomes" id="UP000729402">
    <property type="component" value="Unassembled WGS sequence"/>
</dbReference>
<organism evidence="2 3">
    <name type="scientific">Zizania palustris</name>
    <name type="common">Northern wild rice</name>
    <dbReference type="NCBI Taxonomy" id="103762"/>
    <lineage>
        <taxon>Eukaryota</taxon>
        <taxon>Viridiplantae</taxon>
        <taxon>Streptophyta</taxon>
        <taxon>Embryophyta</taxon>
        <taxon>Tracheophyta</taxon>
        <taxon>Spermatophyta</taxon>
        <taxon>Magnoliopsida</taxon>
        <taxon>Liliopsida</taxon>
        <taxon>Poales</taxon>
        <taxon>Poaceae</taxon>
        <taxon>BOP clade</taxon>
        <taxon>Oryzoideae</taxon>
        <taxon>Oryzeae</taxon>
        <taxon>Zizaniinae</taxon>
        <taxon>Zizania</taxon>
    </lineage>
</organism>
<feature type="chain" id="PRO_5035232382" description="Secreted protein" evidence="1">
    <location>
        <begin position="18"/>
        <end position="85"/>
    </location>
</feature>
<keyword evidence="3" id="KW-1185">Reference proteome</keyword>
<keyword evidence="1" id="KW-0732">Signal</keyword>
<dbReference type="EMBL" id="JAAALK010000086">
    <property type="protein sequence ID" value="KAG8082900.1"/>
    <property type="molecule type" value="Genomic_DNA"/>
</dbReference>
<comment type="caution">
    <text evidence="2">The sequence shown here is derived from an EMBL/GenBank/DDBJ whole genome shotgun (WGS) entry which is preliminary data.</text>
</comment>
<evidence type="ECO:0000256" key="1">
    <source>
        <dbReference type="SAM" id="SignalP"/>
    </source>
</evidence>
<protein>
    <recommendedName>
        <fullName evidence="4">Secreted protein</fullName>
    </recommendedName>
</protein>
<gene>
    <name evidence="2" type="ORF">GUJ93_ZPchr0014g47562</name>
</gene>
<feature type="signal peptide" evidence="1">
    <location>
        <begin position="1"/>
        <end position="17"/>
    </location>
</feature>
<name>A0A8J5TG51_ZIZPA</name>
<evidence type="ECO:0008006" key="4">
    <source>
        <dbReference type="Google" id="ProtNLM"/>
    </source>
</evidence>
<accession>A0A8J5TG51</accession>
<reference evidence="2" key="1">
    <citation type="journal article" date="2021" name="bioRxiv">
        <title>Whole Genome Assembly and Annotation of Northern Wild Rice, Zizania palustris L., Supports a Whole Genome Duplication in the Zizania Genus.</title>
        <authorList>
            <person name="Haas M."/>
            <person name="Kono T."/>
            <person name="Macchietto M."/>
            <person name="Millas R."/>
            <person name="McGilp L."/>
            <person name="Shao M."/>
            <person name="Duquette J."/>
            <person name="Hirsch C.N."/>
            <person name="Kimball J."/>
        </authorList>
    </citation>
    <scope>NUCLEOTIDE SEQUENCE</scope>
    <source>
        <tissue evidence="2">Fresh leaf tissue</tissue>
    </source>
</reference>
<sequence>MSHGLSLLLSLLSRLRSKPRSLSQERRRESACESDPECASGLSRDLLHLHLPCPRSRVEFVLVQRESLRFAPIILAWKQVRWSPC</sequence>
<evidence type="ECO:0000313" key="2">
    <source>
        <dbReference type="EMBL" id="KAG8082900.1"/>
    </source>
</evidence>
<dbReference type="AlphaFoldDB" id="A0A8J5TG51"/>
<reference evidence="2" key="2">
    <citation type="submission" date="2021-02" db="EMBL/GenBank/DDBJ databases">
        <authorList>
            <person name="Kimball J.A."/>
            <person name="Haas M.W."/>
            <person name="Macchietto M."/>
            <person name="Kono T."/>
            <person name="Duquette J."/>
            <person name="Shao M."/>
        </authorList>
    </citation>
    <scope>NUCLEOTIDE SEQUENCE</scope>
    <source>
        <tissue evidence="2">Fresh leaf tissue</tissue>
    </source>
</reference>